<feature type="region of interest" description="Disordered" evidence="1">
    <location>
        <begin position="1"/>
        <end position="72"/>
    </location>
</feature>
<feature type="region of interest" description="Disordered" evidence="1">
    <location>
        <begin position="86"/>
        <end position="135"/>
    </location>
</feature>
<evidence type="ECO:0000313" key="3">
    <source>
        <dbReference type="Proteomes" id="UP001215598"/>
    </source>
</evidence>
<dbReference type="AlphaFoldDB" id="A0AAD7HWF9"/>
<evidence type="ECO:0000256" key="1">
    <source>
        <dbReference type="SAM" id="MobiDB-lite"/>
    </source>
</evidence>
<proteinExistence type="predicted"/>
<comment type="caution">
    <text evidence="2">The sequence shown here is derived from an EMBL/GenBank/DDBJ whole genome shotgun (WGS) entry which is preliminary data.</text>
</comment>
<dbReference type="EMBL" id="JARKIB010000166">
    <property type="protein sequence ID" value="KAJ7729341.1"/>
    <property type="molecule type" value="Genomic_DNA"/>
</dbReference>
<evidence type="ECO:0000313" key="2">
    <source>
        <dbReference type="EMBL" id="KAJ7729341.1"/>
    </source>
</evidence>
<feature type="compositionally biased region" description="Basic and acidic residues" evidence="1">
    <location>
        <begin position="150"/>
        <end position="160"/>
    </location>
</feature>
<accession>A0AAD7HWF9</accession>
<keyword evidence="3" id="KW-1185">Reference proteome</keyword>
<gene>
    <name evidence="2" type="ORF">B0H16DRAFT_1734280</name>
</gene>
<feature type="region of interest" description="Disordered" evidence="1">
    <location>
        <begin position="150"/>
        <end position="225"/>
    </location>
</feature>
<feature type="compositionally biased region" description="Basic residues" evidence="1">
    <location>
        <begin position="39"/>
        <end position="53"/>
    </location>
</feature>
<sequence>MTSSAERHGPLAQHGAIRLRRDAAGPPARTRLPPQSHSHPTRTRTRLQRRRPLARPTRTRAPPKMPPWARTCPLPLARLGVDEHSRLRPCPARPRPRPAPSPSPVPSLSSCALALVPHRPRPPQTDARSTSTPRSRYRRCLLGFGERVARSPTRHDRCETTRLLARSHKPPPARARALPTRTRHALVPPSSAHASKTPLTHSSHSSSPSHSPAHSRPPTPASHAPVNVGVLRTLVLRPCRRRRHPTRSLVLLLVSQGVLSTPRSASSSRMSHLTVLRARFHWVDGVIPFSYF</sequence>
<protein>
    <submittedName>
        <fullName evidence="2">Uncharacterized protein</fullName>
    </submittedName>
</protein>
<feature type="compositionally biased region" description="Low complexity" evidence="1">
    <location>
        <begin position="197"/>
        <end position="214"/>
    </location>
</feature>
<feature type="compositionally biased region" description="Low complexity" evidence="1">
    <location>
        <begin position="106"/>
        <end position="117"/>
    </location>
</feature>
<organism evidence="2 3">
    <name type="scientific">Mycena metata</name>
    <dbReference type="NCBI Taxonomy" id="1033252"/>
    <lineage>
        <taxon>Eukaryota</taxon>
        <taxon>Fungi</taxon>
        <taxon>Dikarya</taxon>
        <taxon>Basidiomycota</taxon>
        <taxon>Agaricomycotina</taxon>
        <taxon>Agaricomycetes</taxon>
        <taxon>Agaricomycetidae</taxon>
        <taxon>Agaricales</taxon>
        <taxon>Marasmiineae</taxon>
        <taxon>Mycenaceae</taxon>
        <taxon>Mycena</taxon>
    </lineage>
</organism>
<name>A0AAD7HWF9_9AGAR</name>
<feature type="compositionally biased region" description="Pro residues" evidence="1">
    <location>
        <begin position="91"/>
        <end position="105"/>
    </location>
</feature>
<reference evidence="2" key="1">
    <citation type="submission" date="2023-03" db="EMBL/GenBank/DDBJ databases">
        <title>Massive genome expansion in bonnet fungi (Mycena s.s.) driven by repeated elements and novel gene families across ecological guilds.</title>
        <authorList>
            <consortium name="Lawrence Berkeley National Laboratory"/>
            <person name="Harder C.B."/>
            <person name="Miyauchi S."/>
            <person name="Viragh M."/>
            <person name="Kuo A."/>
            <person name="Thoen E."/>
            <person name="Andreopoulos B."/>
            <person name="Lu D."/>
            <person name="Skrede I."/>
            <person name="Drula E."/>
            <person name="Henrissat B."/>
            <person name="Morin E."/>
            <person name="Kohler A."/>
            <person name="Barry K."/>
            <person name="LaButti K."/>
            <person name="Morin E."/>
            <person name="Salamov A."/>
            <person name="Lipzen A."/>
            <person name="Mereny Z."/>
            <person name="Hegedus B."/>
            <person name="Baldrian P."/>
            <person name="Stursova M."/>
            <person name="Weitz H."/>
            <person name="Taylor A."/>
            <person name="Grigoriev I.V."/>
            <person name="Nagy L.G."/>
            <person name="Martin F."/>
            <person name="Kauserud H."/>
        </authorList>
    </citation>
    <scope>NUCLEOTIDE SEQUENCE</scope>
    <source>
        <strain evidence="2">CBHHK182m</strain>
    </source>
</reference>
<dbReference type="Proteomes" id="UP001215598">
    <property type="component" value="Unassembled WGS sequence"/>
</dbReference>